<dbReference type="InterPro" id="IPR001841">
    <property type="entry name" value="Znf_RING"/>
</dbReference>
<feature type="region of interest" description="Disordered" evidence="4">
    <location>
        <begin position="176"/>
        <end position="207"/>
    </location>
</feature>
<name>A0A6A5HVX5_CAERE</name>
<dbReference type="GeneID" id="9809119"/>
<dbReference type="Proteomes" id="UP000483820">
    <property type="component" value="Chromosome I"/>
</dbReference>
<evidence type="ECO:0000256" key="2">
    <source>
        <dbReference type="ARBA" id="ARBA00022833"/>
    </source>
</evidence>
<feature type="domain" description="RING-type" evidence="5">
    <location>
        <begin position="31"/>
        <end position="79"/>
    </location>
</feature>
<feature type="compositionally biased region" description="Polar residues" evidence="4">
    <location>
        <begin position="194"/>
        <end position="207"/>
    </location>
</feature>
<organism evidence="6 7">
    <name type="scientific">Caenorhabditis remanei</name>
    <name type="common">Caenorhabditis vulgaris</name>
    <dbReference type="NCBI Taxonomy" id="31234"/>
    <lineage>
        <taxon>Eukaryota</taxon>
        <taxon>Metazoa</taxon>
        <taxon>Ecdysozoa</taxon>
        <taxon>Nematoda</taxon>
        <taxon>Chromadorea</taxon>
        <taxon>Rhabditida</taxon>
        <taxon>Rhabditina</taxon>
        <taxon>Rhabditomorpha</taxon>
        <taxon>Rhabditoidea</taxon>
        <taxon>Rhabditidae</taxon>
        <taxon>Peloderinae</taxon>
        <taxon>Caenorhabditis</taxon>
    </lineage>
</organism>
<dbReference type="AlphaFoldDB" id="A0A6A5HVX5"/>
<dbReference type="SUPFAM" id="SSF57850">
    <property type="entry name" value="RING/U-box"/>
    <property type="match status" value="1"/>
</dbReference>
<evidence type="ECO:0000256" key="3">
    <source>
        <dbReference type="PROSITE-ProRule" id="PRU00175"/>
    </source>
</evidence>
<sequence>MSFREKSPRRVDEENKTDEDLGDALAVCHRCDECGEMINYESWAERQDAMLECGHTFCMKCFRHSIQAEHSLDKCPVKQLKCPFPKWYDSERPSKSEKKKIEISRKSYYRDLENRLALLLAVDLKTHFILINLPSSYNGGDANYFMQADDSLTNGPYEKDTKLRYLRHPRIAALSLEITEKKNPSSEPPSKESLQSPGTNSESKNKN</sequence>
<evidence type="ECO:0000256" key="1">
    <source>
        <dbReference type="ARBA" id="ARBA00022771"/>
    </source>
</evidence>
<dbReference type="CTD" id="9809119"/>
<keyword evidence="1 3" id="KW-0863">Zinc-finger</keyword>
<dbReference type="KEGG" id="crq:GCK72_002272"/>
<evidence type="ECO:0000313" key="6">
    <source>
        <dbReference type="EMBL" id="KAF1770453.1"/>
    </source>
</evidence>
<accession>A0A6A5HVX5</accession>
<dbReference type="PROSITE" id="PS50089">
    <property type="entry name" value="ZF_RING_2"/>
    <property type="match status" value="1"/>
</dbReference>
<protein>
    <recommendedName>
        <fullName evidence="5">RING-type domain-containing protein</fullName>
    </recommendedName>
</protein>
<dbReference type="GO" id="GO:0008270">
    <property type="term" value="F:zinc ion binding"/>
    <property type="evidence" value="ECO:0007669"/>
    <property type="project" value="UniProtKB-KW"/>
</dbReference>
<keyword evidence="1 3" id="KW-0479">Metal-binding</keyword>
<gene>
    <name evidence="6" type="ORF">GCK72_002272</name>
</gene>
<comment type="caution">
    <text evidence="6">The sequence shown here is derived from an EMBL/GenBank/DDBJ whole genome shotgun (WGS) entry which is preliminary data.</text>
</comment>
<dbReference type="RefSeq" id="XP_053591985.1">
    <property type="nucleotide sequence ID" value="XM_053723340.1"/>
</dbReference>
<dbReference type="CDD" id="cd16449">
    <property type="entry name" value="RING-HC"/>
    <property type="match status" value="1"/>
</dbReference>
<evidence type="ECO:0000313" key="7">
    <source>
        <dbReference type="Proteomes" id="UP000483820"/>
    </source>
</evidence>
<dbReference type="Gene3D" id="3.30.40.10">
    <property type="entry name" value="Zinc/RING finger domain, C3HC4 (zinc finger)"/>
    <property type="match status" value="1"/>
</dbReference>
<keyword evidence="2" id="KW-0862">Zinc</keyword>
<proteinExistence type="predicted"/>
<reference evidence="6 7" key="1">
    <citation type="submission" date="2019-12" db="EMBL/GenBank/DDBJ databases">
        <title>Chromosome-level assembly of the Caenorhabditis remanei genome.</title>
        <authorList>
            <person name="Teterina A.A."/>
            <person name="Willis J.H."/>
            <person name="Phillips P.C."/>
        </authorList>
    </citation>
    <scope>NUCLEOTIDE SEQUENCE [LARGE SCALE GENOMIC DNA]</scope>
    <source>
        <strain evidence="6 7">PX506</strain>
        <tissue evidence="6">Whole organism</tissue>
    </source>
</reference>
<dbReference type="EMBL" id="WUAV01000001">
    <property type="protein sequence ID" value="KAF1770453.1"/>
    <property type="molecule type" value="Genomic_DNA"/>
</dbReference>
<evidence type="ECO:0000256" key="4">
    <source>
        <dbReference type="SAM" id="MobiDB-lite"/>
    </source>
</evidence>
<dbReference type="InterPro" id="IPR013083">
    <property type="entry name" value="Znf_RING/FYVE/PHD"/>
</dbReference>
<evidence type="ECO:0000259" key="5">
    <source>
        <dbReference type="PROSITE" id="PS50089"/>
    </source>
</evidence>